<organism evidence="1 2">
    <name type="scientific">Candidatus Endolissoclinum faulkneri L2</name>
    <dbReference type="NCBI Taxonomy" id="1193729"/>
    <lineage>
        <taxon>Bacteria</taxon>
        <taxon>Pseudomonadati</taxon>
        <taxon>Pseudomonadota</taxon>
        <taxon>Alphaproteobacteria</taxon>
        <taxon>Rhodospirillales</taxon>
        <taxon>Rhodospirillaceae</taxon>
        <taxon>Candidatus Endolissoclinum</taxon>
    </lineage>
</organism>
<evidence type="ECO:0000313" key="1">
    <source>
        <dbReference type="EMBL" id="AFX98470.1"/>
    </source>
</evidence>
<reference evidence="1 2" key="1">
    <citation type="journal article" date="2012" name="Proc. Natl. Acad. Sci. U.S.A.">
        <title>Genome streamlining and chemical defense in a coral reef symbiosis.</title>
        <authorList>
            <person name="Kwan J.C."/>
            <person name="Donia M.S."/>
            <person name="Han A.W."/>
            <person name="Hirose E."/>
            <person name="Haygood M.G."/>
            <person name="Schmidt E.W."/>
        </authorList>
    </citation>
    <scope>NUCLEOTIDE SEQUENCE [LARGE SCALE GENOMIC DNA]</scope>
    <source>
        <strain evidence="1 2">L2</strain>
    </source>
</reference>
<protein>
    <submittedName>
        <fullName evidence="1">Uncharacterized protein</fullName>
    </submittedName>
</protein>
<dbReference type="EMBL" id="CP003539">
    <property type="protein sequence ID" value="AFX98470.1"/>
    <property type="molecule type" value="Genomic_DNA"/>
</dbReference>
<dbReference type="AlphaFoldDB" id="K7YFW3"/>
<evidence type="ECO:0000313" key="2">
    <source>
        <dbReference type="Proteomes" id="UP000010077"/>
    </source>
</evidence>
<sequence length="38" mass="4358">MIKVNLSPFRANNCLFITSNKPMIIARSLEQFESALLF</sequence>
<dbReference type="HOGENOM" id="CLU_3325979_0_0_5"/>
<accession>K7YFW3</accession>
<dbReference type="STRING" id="1193729.A1OE_270"/>
<gene>
    <name evidence="1" type="ORF">A1OE_270</name>
</gene>
<keyword evidence="2" id="KW-1185">Reference proteome</keyword>
<name>K7YFW3_9PROT</name>
<proteinExistence type="predicted"/>
<dbReference type="Proteomes" id="UP000010077">
    <property type="component" value="Chromosome"/>
</dbReference>
<dbReference type="KEGG" id="thal:A1OE_270"/>